<dbReference type="Pfam" id="PF13193">
    <property type="entry name" value="AMP-binding_C"/>
    <property type="match status" value="1"/>
</dbReference>
<sequence>MSNPYTLETRVDRSVPRREVFRQLRFFLKKMRERNMIESGGRAELVKDLKNIRRWGGLEATIMARGARQVPHKVALVDDDGELTYGEFFQKAERLAKALHERGYHSGANVAVMALNGRAAILPLTARSMAGYNIFMINGNASAAQIEEYLDFHDVQVLIVDEEFLPRITELARQREVILGHLEPEPVEHGPHEGRAFESLEHVIHTANASHALPEKPQKSMHVVMTSGTTGMPKGVVRRQLNSPQGFASVAAAIPLERNMNVLLTAVLFHAYGWAYMGFSFLAQSRVVTRRHFHPEQVLADFRDYDITTWISAATRIRTVIAHMDEAGVESHQGLKVITNSGSPLLPVEIQRANEKFGPVLCSMYGSSETSAVAVAGAQDLVDDPHLTGKIYPGCIVKILDDDGNEVPEGQEGVVGISCFDLFAGYTDPNIDAPMIGDLYYMGDRGYRKGDRLYILGRADDLVITQFAEKIYPIEIEDEILRDERIEDAFVHGVADEHTGQALRAYVVADSTITSEEIRERVRSQLSDAHVPRDIVYVEDFPRGPTGKVISRELPEPDQDNQRESSTTTRNE</sequence>
<dbReference type="RefSeq" id="WP_123935049.1">
    <property type="nucleotide sequence ID" value="NZ_CP033897.1"/>
</dbReference>
<dbReference type="EMBL" id="CP033897">
    <property type="protein sequence ID" value="AZA12014.1"/>
    <property type="molecule type" value="Genomic_DNA"/>
</dbReference>
<evidence type="ECO:0000313" key="5">
    <source>
        <dbReference type="Proteomes" id="UP000271587"/>
    </source>
</evidence>
<feature type="domain" description="AMP-dependent synthetase/ligase" evidence="2">
    <location>
        <begin position="65"/>
        <end position="426"/>
    </location>
</feature>
<dbReference type="Pfam" id="PF00501">
    <property type="entry name" value="AMP-binding"/>
    <property type="match status" value="1"/>
</dbReference>
<dbReference type="Proteomes" id="UP000271587">
    <property type="component" value="Chromosome"/>
</dbReference>
<feature type="region of interest" description="Disordered" evidence="1">
    <location>
        <begin position="540"/>
        <end position="572"/>
    </location>
</feature>
<dbReference type="OrthoDB" id="56621at2"/>
<reference evidence="4 5" key="1">
    <citation type="submission" date="2018-11" db="EMBL/GenBank/DDBJ databases">
        <authorList>
            <person name="Kleinhagauer T."/>
            <person name="Glaeser S.P."/>
            <person name="Spergser J."/>
            <person name="Ruckert C."/>
            <person name="Kaempfer P."/>
            <person name="Busse H.-J."/>
        </authorList>
    </citation>
    <scope>NUCLEOTIDE SEQUENCE [LARGE SCALE GENOMIC DNA]</scope>
    <source>
        <strain evidence="4 5">W8</strain>
    </source>
</reference>
<dbReference type="Gene3D" id="3.40.50.12780">
    <property type="entry name" value="N-terminal domain of ligase-like"/>
    <property type="match status" value="1"/>
</dbReference>
<dbReference type="PANTHER" id="PTHR43767">
    <property type="entry name" value="LONG-CHAIN-FATTY-ACID--COA LIGASE"/>
    <property type="match status" value="1"/>
</dbReference>
<dbReference type="PROSITE" id="PS00455">
    <property type="entry name" value="AMP_BINDING"/>
    <property type="match status" value="1"/>
</dbReference>
<organism evidence="4 5">
    <name type="scientific">Corynebacterium gerontici</name>
    <dbReference type="NCBI Taxonomy" id="2079234"/>
    <lineage>
        <taxon>Bacteria</taxon>
        <taxon>Bacillati</taxon>
        <taxon>Actinomycetota</taxon>
        <taxon>Actinomycetes</taxon>
        <taxon>Mycobacteriales</taxon>
        <taxon>Corynebacteriaceae</taxon>
        <taxon>Corynebacterium</taxon>
    </lineage>
</organism>
<dbReference type="AlphaFoldDB" id="A0A3G6J7K0"/>
<evidence type="ECO:0000256" key="1">
    <source>
        <dbReference type="SAM" id="MobiDB-lite"/>
    </source>
</evidence>
<feature type="domain" description="AMP-binding enzyme C-terminal" evidence="3">
    <location>
        <begin position="475"/>
        <end position="548"/>
    </location>
</feature>
<evidence type="ECO:0000313" key="4">
    <source>
        <dbReference type="EMBL" id="AZA12014.1"/>
    </source>
</evidence>
<protein>
    <submittedName>
        <fullName evidence="4">Long-chain-fatty-acid--CoA ligase</fullName>
        <ecNumber evidence="4">6.2.1.3</ecNumber>
    </submittedName>
</protein>
<name>A0A3G6J7K0_9CORY</name>
<dbReference type="InterPro" id="IPR042099">
    <property type="entry name" value="ANL_N_sf"/>
</dbReference>
<accession>A0A3G6J7K0</accession>
<dbReference type="GO" id="GO:0004467">
    <property type="term" value="F:long-chain fatty acid-CoA ligase activity"/>
    <property type="evidence" value="ECO:0007669"/>
    <property type="project" value="UniProtKB-EC"/>
</dbReference>
<keyword evidence="4" id="KW-0436">Ligase</keyword>
<evidence type="ECO:0000259" key="2">
    <source>
        <dbReference type="Pfam" id="PF00501"/>
    </source>
</evidence>
<gene>
    <name evidence="4" type="primary">lcfB1</name>
    <name evidence="4" type="ORF">CGERO_08615</name>
</gene>
<dbReference type="CDD" id="cd04433">
    <property type="entry name" value="AFD_class_I"/>
    <property type="match status" value="1"/>
</dbReference>
<dbReference type="Gene3D" id="3.30.300.30">
    <property type="match status" value="1"/>
</dbReference>
<evidence type="ECO:0000259" key="3">
    <source>
        <dbReference type="Pfam" id="PF13193"/>
    </source>
</evidence>
<dbReference type="PANTHER" id="PTHR43767:SF1">
    <property type="entry name" value="NONRIBOSOMAL PEPTIDE SYNTHASE PES1 (EUROFUNG)-RELATED"/>
    <property type="match status" value="1"/>
</dbReference>
<feature type="compositionally biased region" description="Basic and acidic residues" evidence="1">
    <location>
        <begin position="550"/>
        <end position="563"/>
    </location>
</feature>
<dbReference type="EC" id="6.2.1.3" evidence="4"/>
<dbReference type="InterPro" id="IPR025110">
    <property type="entry name" value="AMP-bd_C"/>
</dbReference>
<proteinExistence type="predicted"/>
<dbReference type="SUPFAM" id="SSF56801">
    <property type="entry name" value="Acetyl-CoA synthetase-like"/>
    <property type="match status" value="1"/>
</dbReference>
<keyword evidence="5" id="KW-1185">Reference proteome</keyword>
<dbReference type="KEGG" id="cgk:CGERO_08615"/>
<dbReference type="InterPro" id="IPR000873">
    <property type="entry name" value="AMP-dep_synth/lig_dom"/>
</dbReference>
<dbReference type="InterPro" id="IPR050237">
    <property type="entry name" value="ATP-dep_AMP-bd_enzyme"/>
</dbReference>
<dbReference type="InterPro" id="IPR020845">
    <property type="entry name" value="AMP-binding_CS"/>
</dbReference>
<dbReference type="InterPro" id="IPR045851">
    <property type="entry name" value="AMP-bd_C_sf"/>
</dbReference>